<accession>A0A1Z5K6G4</accession>
<dbReference type="EMBL" id="BDSP01000173">
    <property type="protein sequence ID" value="GAX21809.1"/>
    <property type="molecule type" value="Genomic_DNA"/>
</dbReference>
<dbReference type="Proteomes" id="UP000198406">
    <property type="component" value="Unassembled WGS sequence"/>
</dbReference>
<dbReference type="AlphaFoldDB" id="A0A1Z5K6G4"/>
<gene>
    <name evidence="1" type="ORF">FisN_30Hu008</name>
</gene>
<keyword evidence="2" id="KW-1185">Reference proteome</keyword>
<reference evidence="1 2" key="1">
    <citation type="journal article" date="2015" name="Plant Cell">
        <title>Oil accumulation by the oleaginous diatom Fistulifera solaris as revealed by the genome and transcriptome.</title>
        <authorList>
            <person name="Tanaka T."/>
            <person name="Maeda Y."/>
            <person name="Veluchamy A."/>
            <person name="Tanaka M."/>
            <person name="Abida H."/>
            <person name="Marechal E."/>
            <person name="Bowler C."/>
            <person name="Muto M."/>
            <person name="Sunaga Y."/>
            <person name="Tanaka M."/>
            <person name="Yoshino T."/>
            <person name="Taniguchi T."/>
            <person name="Fukuda Y."/>
            <person name="Nemoto M."/>
            <person name="Matsumoto M."/>
            <person name="Wong P.S."/>
            <person name="Aburatani S."/>
            <person name="Fujibuchi W."/>
        </authorList>
    </citation>
    <scope>NUCLEOTIDE SEQUENCE [LARGE SCALE GENOMIC DNA]</scope>
    <source>
        <strain evidence="1 2">JPCC DA0580</strain>
    </source>
</reference>
<organism evidence="1 2">
    <name type="scientific">Fistulifera solaris</name>
    <name type="common">Oleaginous diatom</name>
    <dbReference type="NCBI Taxonomy" id="1519565"/>
    <lineage>
        <taxon>Eukaryota</taxon>
        <taxon>Sar</taxon>
        <taxon>Stramenopiles</taxon>
        <taxon>Ochrophyta</taxon>
        <taxon>Bacillariophyta</taxon>
        <taxon>Bacillariophyceae</taxon>
        <taxon>Bacillariophycidae</taxon>
        <taxon>Naviculales</taxon>
        <taxon>Naviculaceae</taxon>
        <taxon>Fistulifera</taxon>
    </lineage>
</organism>
<name>A0A1Z5K6G4_FISSO</name>
<evidence type="ECO:0000313" key="2">
    <source>
        <dbReference type="Proteomes" id="UP000198406"/>
    </source>
</evidence>
<protein>
    <submittedName>
        <fullName evidence="1">Uncharacterized protein</fullName>
    </submittedName>
</protein>
<proteinExistence type="predicted"/>
<comment type="caution">
    <text evidence="1">The sequence shown here is derived from an EMBL/GenBank/DDBJ whole genome shotgun (WGS) entry which is preliminary data.</text>
</comment>
<evidence type="ECO:0000313" key="1">
    <source>
        <dbReference type="EMBL" id="GAX21809.1"/>
    </source>
</evidence>
<sequence>MSSLTQSALFEIIPTSRRTPEQVPRWADERESETYRLRRLPQNLNEIHQGGTVIWRDNGTLTYVAGDNEDDVPDAFHEYLTVSFGGKGPTLHIVGPTDDVMAETAGFFMELEESATEENSVLEVSYSMGTFEFEAAGTRCLERLFAAAPSRRVQFHMLTLSAEQSVVLASQSNRLTLFKCHFEDFGAAFVDALPQRQQKFGSLAFVADTPFDNHNLRHLLQVETIERLTLPNIEAELALLPFSAKVESLDYQIAYTSLQEADLQTLNIAASKLSLTLYYTKAFPTKLVLSLLRRLAALGHFIELRLQFDSFGRNNKIPEEVVTELCRAVLGNPTLNILDLGVHPEYLDWGPHMETLLKDLKDHKGLSHLIVNVPTSAFGPDFAFLRQLLAHKKNITVANENGKVYSRLSRRSKGVQLTVEALMDLTQSSLITAALMQSMF</sequence>
<dbReference type="InParanoid" id="A0A1Z5K6G4"/>